<evidence type="ECO:0000256" key="1">
    <source>
        <dbReference type="ARBA" id="ARBA00022741"/>
    </source>
</evidence>
<comment type="similarity">
    <text evidence="3">Belongs to the KTI12 family.</text>
</comment>
<dbReference type="InterPro" id="IPR013641">
    <property type="entry name" value="KTI12/PSTK"/>
</dbReference>
<keyword evidence="1" id="KW-0547">Nucleotide-binding</keyword>
<dbReference type="Gene3D" id="3.40.50.300">
    <property type="entry name" value="P-loop containing nucleotide triphosphate hydrolases"/>
    <property type="match status" value="1"/>
</dbReference>
<dbReference type="EMBL" id="MU006568">
    <property type="protein sequence ID" value="KAF2748886.1"/>
    <property type="molecule type" value="Genomic_DNA"/>
</dbReference>
<reference evidence="4" key="1">
    <citation type="journal article" date="2020" name="Stud. Mycol.">
        <title>101 Dothideomycetes genomes: a test case for predicting lifestyles and emergence of pathogens.</title>
        <authorList>
            <person name="Haridas S."/>
            <person name="Albert R."/>
            <person name="Binder M."/>
            <person name="Bloem J."/>
            <person name="Labutti K."/>
            <person name="Salamov A."/>
            <person name="Andreopoulos B."/>
            <person name="Baker S."/>
            <person name="Barry K."/>
            <person name="Bills G."/>
            <person name="Bluhm B."/>
            <person name="Cannon C."/>
            <person name="Castanera R."/>
            <person name="Culley D."/>
            <person name="Daum C."/>
            <person name="Ezra D."/>
            <person name="Gonzalez J."/>
            <person name="Henrissat B."/>
            <person name="Kuo A."/>
            <person name="Liang C."/>
            <person name="Lipzen A."/>
            <person name="Lutzoni F."/>
            <person name="Magnuson J."/>
            <person name="Mondo S."/>
            <person name="Nolan M."/>
            <person name="Ohm R."/>
            <person name="Pangilinan J."/>
            <person name="Park H.-J."/>
            <person name="Ramirez L."/>
            <person name="Alfaro M."/>
            <person name="Sun H."/>
            <person name="Tritt A."/>
            <person name="Yoshinaga Y."/>
            <person name="Zwiers L.-H."/>
            <person name="Turgeon B."/>
            <person name="Goodwin S."/>
            <person name="Spatafora J."/>
            <person name="Crous P."/>
            <person name="Grigoriev I."/>
        </authorList>
    </citation>
    <scope>NUCLEOTIDE SEQUENCE</scope>
    <source>
        <strain evidence="4">CBS 119925</strain>
    </source>
</reference>
<evidence type="ECO:0000256" key="2">
    <source>
        <dbReference type="ARBA" id="ARBA00022840"/>
    </source>
</evidence>
<dbReference type="OrthoDB" id="9972657at2759"/>
<dbReference type="AlphaFoldDB" id="A0A6A6VGF6"/>
<dbReference type="Pfam" id="PF08433">
    <property type="entry name" value="KTI12"/>
    <property type="match status" value="1"/>
</dbReference>
<dbReference type="FunFam" id="3.40.50.300:FF:002734">
    <property type="entry name" value="Chromatin associated protein KTI12"/>
    <property type="match status" value="1"/>
</dbReference>
<organism evidence="4 5">
    <name type="scientific">Sporormia fimetaria CBS 119925</name>
    <dbReference type="NCBI Taxonomy" id="1340428"/>
    <lineage>
        <taxon>Eukaryota</taxon>
        <taxon>Fungi</taxon>
        <taxon>Dikarya</taxon>
        <taxon>Ascomycota</taxon>
        <taxon>Pezizomycotina</taxon>
        <taxon>Dothideomycetes</taxon>
        <taxon>Pleosporomycetidae</taxon>
        <taxon>Pleosporales</taxon>
        <taxon>Sporormiaceae</taxon>
        <taxon>Sporormia</taxon>
    </lineage>
</organism>
<evidence type="ECO:0000313" key="4">
    <source>
        <dbReference type="EMBL" id="KAF2748886.1"/>
    </source>
</evidence>
<dbReference type="Proteomes" id="UP000799440">
    <property type="component" value="Unassembled WGS sequence"/>
</dbReference>
<protein>
    <submittedName>
        <fullName evidence="4">Chromatin associated protein KTI12</fullName>
    </submittedName>
</protein>
<dbReference type="InterPro" id="IPR027417">
    <property type="entry name" value="P-loop_NTPase"/>
</dbReference>
<dbReference type="SUPFAM" id="SSF52540">
    <property type="entry name" value="P-loop containing nucleoside triphosphate hydrolases"/>
    <property type="match status" value="1"/>
</dbReference>
<gene>
    <name evidence="4" type="ORF">M011DRAFT_476254</name>
</gene>
<proteinExistence type="inferred from homology"/>
<keyword evidence="5" id="KW-1185">Reference proteome</keyword>
<evidence type="ECO:0000256" key="3">
    <source>
        <dbReference type="ARBA" id="ARBA00025768"/>
    </source>
</evidence>
<accession>A0A6A6VGF6</accession>
<sequence>MPLVMLSGYPSAGKTTRAVQLKDALEARIVKDGAADARIARLKVHLINDQTLGLSRSVYHTAKAEKDARAEEYSAVKRVLSRDDIVIADGLNYIKGFRYQLYCEAKAVQTPSCVVHIGTPADKCREINKRLLADKDQDGGYEEEDFENLIFRYEEPNGMTRWDSPLFTVLDEDETPPVDAIWEAMVGSDGKAKVVRPNMATVLKPATEQNYLYELDKTTSDILAQIMTYQKDHAGEGGGEISVQGVDKAIELPANPMTLPQLQRIRRQFITLNRQHNISKARLKEIFVDYLNDQFLR</sequence>
<dbReference type="PANTHER" id="PTHR12435">
    <property type="match status" value="1"/>
</dbReference>
<name>A0A6A6VGF6_9PLEO</name>
<keyword evidence="2" id="KW-0067">ATP-binding</keyword>
<evidence type="ECO:0000313" key="5">
    <source>
        <dbReference type="Proteomes" id="UP000799440"/>
    </source>
</evidence>
<dbReference type="GO" id="GO:0005524">
    <property type="term" value="F:ATP binding"/>
    <property type="evidence" value="ECO:0007669"/>
    <property type="project" value="UniProtKB-KW"/>
</dbReference>